<dbReference type="SUPFAM" id="SSF160964">
    <property type="entry name" value="MalF N-terminal region-like"/>
    <property type="match status" value="1"/>
</dbReference>
<evidence type="ECO:0000256" key="2">
    <source>
        <dbReference type="ARBA" id="ARBA00022448"/>
    </source>
</evidence>
<evidence type="ECO:0000256" key="5">
    <source>
        <dbReference type="ARBA" id="ARBA00022989"/>
    </source>
</evidence>
<dbReference type="EMBL" id="SOAZ01000015">
    <property type="protein sequence ID" value="TDT51999.1"/>
    <property type="molecule type" value="Genomic_DNA"/>
</dbReference>
<keyword evidence="3" id="KW-1003">Cell membrane</keyword>
<dbReference type="InterPro" id="IPR035277">
    <property type="entry name" value="MalF_N"/>
</dbReference>
<evidence type="ECO:0000256" key="3">
    <source>
        <dbReference type="ARBA" id="ARBA00022475"/>
    </source>
</evidence>
<dbReference type="AlphaFoldDB" id="A0A4R7KCH3"/>
<feature type="transmembrane region" description="Helical" evidence="7">
    <location>
        <begin position="205"/>
        <end position="229"/>
    </location>
</feature>
<sequence>MKSKAARKLIPYFYTTPAMVVMFILVIYPIFFSIYISFTNMNMYHWKKYNLIGFDNYIRVLTSLDGEFYAVVLRTIIWTVINLVIQVSIAMGLALLLNIKELKFKGIMRTLLILPWAVPSYISALIWKGMFNHDFGIINILLSKLGLSKIPWLTSPVYGMAASIIANVWLAVPFMMIVCLGALQSIDHTYYEAADIDGATGFHKFFYITMPLIKPALVPAVILTSFVTFKQFDIIYLMTNGLGGKTDVVMTYAYNKAFTSSNYSLSSAFSVIIFFILLGLTILNMRLTKADKEV</sequence>
<accession>A0A4R7KCH3</accession>
<dbReference type="PROSITE" id="PS50928">
    <property type="entry name" value="ABC_TM1"/>
    <property type="match status" value="1"/>
</dbReference>
<evidence type="ECO:0000256" key="7">
    <source>
        <dbReference type="RuleBase" id="RU363032"/>
    </source>
</evidence>
<comment type="caution">
    <text evidence="9">The sequence shown here is derived from an EMBL/GenBank/DDBJ whole genome shotgun (WGS) entry which is preliminary data.</text>
</comment>
<keyword evidence="6 7" id="KW-0472">Membrane</keyword>
<keyword evidence="2 7" id="KW-0813">Transport</keyword>
<dbReference type="InterPro" id="IPR051393">
    <property type="entry name" value="ABC_transporter_permease"/>
</dbReference>
<dbReference type="InterPro" id="IPR035906">
    <property type="entry name" value="MetI-like_sf"/>
</dbReference>
<dbReference type="Proteomes" id="UP000295325">
    <property type="component" value="Unassembled WGS sequence"/>
</dbReference>
<evidence type="ECO:0000313" key="10">
    <source>
        <dbReference type="Proteomes" id="UP000295325"/>
    </source>
</evidence>
<dbReference type="SUPFAM" id="SSF161098">
    <property type="entry name" value="MetI-like"/>
    <property type="match status" value="1"/>
</dbReference>
<dbReference type="GO" id="GO:0055085">
    <property type="term" value="P:transmembrane transport"/>
    <property type="evidence" value="ECO:0007669"/>
    <property type="project" value="InterPro"/>
</dbReference>
<dbReference type="RefSeq" id="WP_133628524.1">
    <property type="nucleotide sequence ID" value="NZ_SOAZ01000015.1"/>
</dbReference>
<dbReference type="GO" id="GO:0005886">
    <property type="term" value="C:plasma membrane"/>
    <property type="evidence" value="ECO:0007669"/>
    <property type="project" value="UniProtKB-SubCell"/>
</dbReference>
<name>A0A4R7KCH3_9CLOT</name>
<feature type="transmembrane region" description="Helical" evidence="7">
    <location>
        <begin position="76"/>
        <end position="99"/>
    </location>
</feature>
<gene>
    <name evidence="9" type="ORF">EDD71_11530</name>
</gene>
<keyword evidence="5 7" id="KW-1133">Transmembrane helix</keyword>
<evidence type="ECO:0000256" key="4">
    <source>
        <dbReference type="ARBA" id="ARBA00022692"/>
    </source>
</evidence>
<evidence type="ECO:0000259" key="8">
    <source>
        <dbReference type="PROSITE" id="PS50928"/>
    </source>
</evidence>
<comment type="similarity">
    <text evidence="7">Belongs to the binding-protein-dependent transport system permease family.</text>
</comment>
<dbReference type="CDD" id="cd06261">
    <property type="entry name" value="TM_PBP2"/>
    <property type="match status" value="1"/>
</dbReference>
<dbReference type="Pfam" id="PF00528">
    <property type="entry name" value="BPD_transp_1"/>
    <property type="match status" value="1"/>
</dbReference>
<comment type="subcellular location">
    <subcellularLocation>
        <location evidence="1 7">Cell membrane</location>
        <topology evidence="1 7">Multi-pass membrane protein</topology>
    </subcellularLocation>
</comment>
<feature type="domain" description="ABC transmembrane type-1" evidence="8">
    <location>
        <begin position="72"/>
        <end position="284"/>
    </location>
</feature>
<feature type="transmembrane region" description="Helical" evidence="7">
    <location>
        <begin position="111"/>
        <end position="127"/>
    </location>
</feature>
<dbReference type="PANTHER" id="PTHR30193:SF41">
    <property type="entry name" value="DIACETYLCHITOBIOSE UPTAKE SYSTEM PERMEASE PROTEIN NGCF"/>
    <property type="match status" value="1"/>
</dbReference>
<feature type="transmembrane region" description="Helical" evidence="7">
    <location>
        <begin position="12"/>
        <end position="38"/>
    </location>
</feature>
<feature type="transmembrane region" description="Helical" evidence="7">
    <location>
        <begin position="263"/>
        <end position="283"/>
    </location>
</feature>
<dbReference type="InterPro" id="IPR000515">
    <property type="entry name" value="MetI-like"/>
</dbReference>
<dbReference type="Gene3D" id="1.20.58.370">
    <property type="entry name" value="MalF N-terminal region-like"/>
    <property type="match status" value="1"/>
</dbReference>
<evidence type="ECO:0000313" key="9">
    <source>
        <dbReference type="EMBL" id="TDT51999.1"/>
    </source>
</evidence>
<evidence type="ECO:0000256" key="6">
    <source>
        <dbReference type="ARBA" id="ARBA00023136"/>
    </source>
</evidence>
<organism evidence="9 10">
    <name type="scientific">Fonticella tunisiensis</name>
    <dbReference type="NCBI Taxonomy" id="1096341"/>
    <lineage>
        <taxon>Bacteria</taxon>
        <taxon>Bacillati</taxon>
        <taxon>Bacillota</taxon>
        <taxon>Clostridia</taxon>
        <taxon>Eubacteriales</taxon>
        <taxon>Clostridiaceae</taxon>
        <taxon>Fonticella</taxon>
    </lineage>
</organism>
<evidence type="ECO:0000256" key="1">
    <source>
        <dbReference type="ARBA" id="ARBA00004651"/>
    </source>
</evidence>
<proteinExistence type="inferred from homology"/>
<feature type="transmembrane region" description="Helical" evidence="7">
    <location>
        <begin position="157"/>
        <end position="184"/>
    </location>
</feature>
<dbReference type="PANTHER" id="PTHR30193">
    <property type="entry name" value="ABC TRANSPORTER PERMEASE PROTEIN"/>
    <property type="match status" value="1"/>
</dbReference>
<dbReference type="OrthoDB" id="9761387at2"/>
<protein>
    <submittedName>
        <fullName evidence="9">Carbohydrate ABC transporter membrane protein 1 (CUT1 family)</fullName>
    </submittedName>
</protein>
<reference evidence="9 10" key="1">
    <citation type="submission" date="2019-03" db="EMBL/GenBank/DDBJ databases">
        <title>Genomic Encyclopedia of Type Strains, Phase IV (KMG-IV): sequencing the most valuable type-strain genomes for metagenomic binning, comparative biology and taxonomic classification.</title>
        <authorList>
            <person name="Goeker M."/>
        </authorList>
    </citation>
    <scope>NUCLEOTIDE SEQUENCE [LARGE SCALE GENOMIC DNA]</scope>
    <source>
        <strain evidence="9 10">DSM 24455</strain>
    </source>
</reference>
<keyword evidence="10" id="KW-1185">Reference proteome</keyword>
<dbReference type="Gene3D" id="1.10.3720.10">
    <property type="entry name" value="MetI-like"/>
    <property type="match status" value="1"/>
</dbReference>
<keyword evidence="4 7" id="KW-0812">Transmembrane</keyword>